<keyword evidence="1" id="KW-0812">Transmembrane</keyword>
<keyword evidence="1" id="KW-0472">Membrane</keyword>
<reference evidence="2 3" key="1">
    <citation type="submission" date="2023-07" db="EMBL/GenBank/DDBJ databases">
        <title>Closed genoem sequence of Methanosarcinaceae archaeon Ac7.</title>
        <authorList>
            <person name="Poehlein A."/>
            <person name="Protasov E."/>
            <person name="Platt K."/>
            <person name="Reeh H."/>
            <person name="Daniel R."/>
            <person name="Brune A."/>
        </authorList>
    </citation>
    <scope>NUCLEOTIDE SEQUENCE [LARGE SCALE GENOMIC DNA]</scope>
    <source>
        <strain evidence="2 3">Ac7</strain>
    </source>
</reference>
<dbReference type="AlphaFoldDB" id="A0AA96V372"/>
<accession>A0AA96V372</accession>
<gene>
    <name evidence="2" type="ORF">MsAc7_12500</name>
</gene>
<protein>
    <submittedName>
        <fullName evidence="2">Uncharacterized protein</fullName>
    </submittedName>
</protein>
<evidence type="ECO:0000313" key="2">
    <source>
        <dbReference type="EMBL" id="WNY25692.1"/>
    </source>
</evidence>
<feature type="transmembrane region" description="Helical" evidence="1">
    <location>
        <begin position="181"/>
        <end position="201"/>
    </location>
</feature>
<evidence type="ECO:0000256" key="1">
    <source>
        <dbReference type="SAM" id="Phobius"/>
    </source>
</evidence>
<sequence length="206" mass="23146">MNFKRLNWFLTSCFVFLLFLSLVPASVAEEVSLNESEYENISISQPDDPLPRLYPETDRSAFKNLEKADGVLKTSGEVPRKSEGADAQSWNEDLEKIVSGLQSDSEFEKYLSENGGLIDMFFVNYDYISIVLSGESKLTNQELDNIIQMITVAGEENGIRNIPIAVYGNSTNIESENEQQIPGFEFLVTGVVFAVLCVFLFRKKSL</sequence>
<keyword evidence="1" id="KW-1133">Transmembrane helix</keyword>
<name>A0AA96V372_9EURY</name>
<proteinExistence type="predicted"/>
<keyword evidence="3" id="KW-1185">Reference proteome</keyword>
<organism evidence="2 3">
    <name type="scientific">Methanolapillus millepedarum</name>
    <dbReference type="NCBI Taxonomy" id="3028296"/>
    <lineage>
        <taxon>Archaea</taxon>
        <taxon>Methanobacteriati</taxon>
        <taxon>Methanobacteriota</taxon>
        <taxon>Stenosarchaea group</taxon>
        <taxon>Methanomicrobia</taxon>
        <taxon>Methanosarcinales</taxon>
        <taxon>Methanosarcinaceae</taxon>
        <taxon>Methanolapillus</taxon>
    </lineage>
</organism>
<dbReference type="Proteomes" id="UP001303587">
    <property type="component" value="Chromosome"/>
</dbReference>
<dbReference type="EMBL" id="CP131060">
    <property type="protein sequence ID" value="WNY25692.1"/>
    <property type="molecule type" value="Genomic_DNA"/>
</dbReference>
<evidence type="ECO:0000313" key="3">
    <source>
        <dbReference type="Proteomes" id="UP001303587"/>
    </source>
</evidence>